<evidence type="ECO:0000256" key="4">
    <source>
        <dbReference type="ARBA" id="ARBA00022729"/>
    </source>
</evidence>
<evidence type="ECO:0000256" key="5">
    <source>
        <dbReference type="ARBA" id="ARBA00022801"/>
    </source>
</evidence>
<dbReference type="InterPro" id="IPR017853">
    <property type="entry name" value="GH"/>
</dbReference>
<dbReference type="Pfam" id="PF00332">
    <property type="entry name" value="Glyco_hydro_17"/>
    <property type="match status" value="1"/>
</dbReference>
<accession>A0A9R1UYC8</accession>
<evidence type="ECO:0000256" key="7">
    <source>
        <dbReference type="RuleBase" id="RU004335"/>
    </source>
</evidence>
<gene>
    <name evidence="9" type="ORF">LSAT_V11C700360100</name>
</gene>
<keyword evidence="4" id="KW-0732">Signal</keyword>
<dbReference type="FunFam" id="3.20.20.80:FF:000005">
    <property type="entry name" value="Glucan endo-1,3-beta-glucosidase 14"/>
    <property type="match status" value="1"/>
</dbReference>
<keyword evidence="8" id="KW-0812">Transmembrane</keyword>
<keyword evidence="8" id="KW-0472">Membrane</keyword>
<evidence type="ECO:0000313" key="9">
    <source>
        <dbReference type="EMBL" id="KAJ0195030.1"/>
    </source>
</evidence>
<comment type="similarity">
    <text evidence="2 7">Belongs to the glycosyl hydrolase 17 family.</text>
</comment>
<dbReference type="GO" id="GO:0005975">
    <property type="term" value="P:carbohydrate metabolic process"/>
    <property type="evidence" value="ECO:0007669"/>
    <property type="project" value="InterPro"/>
</dbReference>
<evidence type="ECO:0000256" key="1">
    <source>
        <dbReference type="ARBA" id="ARBA00000382"/>
    </source>
</evidence>
<keyword evidence="6" id="KW-0326">Glycosidase</keyword>
<reference evidence="9 10" key="1">
    <citation type="journal article" date="2017" name="Nat. Commun.">
        <title>Genome assembly with in vitro proximity ligation data and whole-genome triplication in lettuce.</title>
        <authorList>
            <person name="Reyes-Chin-Wo S."/>
            <person name="Wang Z."/>
            <person name="Yang X."/>
            <person name="Kozik A."/>
            <person name="Arikit S."/>
            <person name="Song C."/>
            <person name="Xia L."/>
            <person name="Froenicke L."/>
            <person name="Lavelle D.O."/>
            <person name="Truco M.J."/>
            <person name="Xia R."/>
            <person name="Zhu S."/>
            <person name="Xu C."/>
            <person name="Xu H."/>
            <person name="Xu X."/>
            <person name="Cox K."/>
            <person name="Korf I."/>
            <person name="Meyers B.C."/>
            <person name="Michelmore R.W."/>
        </authorList>
    </citation>
    <scope>NUCLEOTIDE SEQUENCE [LARGE SCALE GENOMIC DNA]</scope>
    <source>
        <strain evidence="10">cv. Salinas</strain>
        <tissue evidence="9">Seedlings</tissue>
    </source>
</reference>
<dbReference type="GO" id="GO:0005886">
    <property type="term" value="C:plasma membrane"/>
    <property type="evidence" value="ECO:0000318"/>
    <property type="project" value="GO_Central"/>
</dbReference>
<dbReference type="AlphaFoldDB" id="A0A9R1UYC8"/>
<evidence type="ECO:0000256" key="3">
    <source>
        <dbReference type="ARBA" id="ARBA00012780"/>
    </source>
</evidence>
<protein>
    <recommendedName>
        <fullName evidence="3">glucan endo-1,3-beta-D-glucosidase</fullName>
        <ecNumber evidence="3">3.2.1.39</ecNumber>
    </recommendedName>
</protein>
<comment type="catalytic activity">
    <reaction evidence="1">
        <text>Hydrolysis of (1-&gt;3)-beta-D-glucosidic linkages in (1-&gt;3)-beta-D-glucans.</text>
        <dbReference type="EC" id="3.2.1.39"/>
    </reaction>
</comment>
<dbReference type="Proteomes" id="UP000235145">
    <property type="component" value="Unassembled WGS sequence"/>
</dbReference>
<evidence type="ECO:0000256" key="2">
    <source>
        <dbReference type="ARBA" id="ARBA00008773"/>
    </source>
</evidence>
<dbReference type="PANTHER" id="PTHR32227">
    <property type="entry name" value="GLUCAN ENDO-1,3-BETA-GLUCOSIDASE BG1-RELATED-RELATED"/>
    <property type="match status" value="1"/>
</dbReference>
<feature type="transmembrane region" description="Helical" evidence="8">
    <location>
        <begin position="383"/>
        <end position="402"/>
    </location>
</feature>
<keyword evidence="10" id="KW-1185">Reference proteome</keyword>
<comment type="caution">
    <text evidence="9">The sequence shown here is derived from an EMBL/GenBank/DDBJ whole genome shotgun (WGS) entry which is preliminary data.</text>
</comment>
<dbReference type="SUPFAM" id="SSF51445">
    <property type="entry name" value="(Trans)glycosidases"/>
    <property type="match status" value="1"/>
</dbReference>
<keyword evidence="8" id="KW-1133">Transmembrane helix</keyword>
<name>A0A9R1UYC8_LACSA</name>
<proteinExistence type="inferred from homology"/>
<dbReference type="Gene3D" id="3.20.20.80">
    <property type="entry name" value="Glycosidases"/>
    <property type="match status" value="1"/>
</dbReference>
<dbReference type="EMBL" id="NBSK02000007">
    <property type="protein sequence ID" value="KAJ0195030.1"/>
    <property type="molecule type" value="Genomic_DNA"/>
</dbReference>
<feature type="transmembrane region" description="Helical" evidence="8">
    <location>
        <begin position="14"/>
        <end position="32"/>
    </location>
</feature>
<evidence type="ECO:0000313" key="10">
    <source>
        <dbReference type="Proteomes" id="UP000235145"/>
    </source>
</evidence>
<dbReference type="InterPro" id="IPR044965">
    <property type="entry name" value="Glyco_hydro_17_plant"/>
</dbReference>
<dbReference type="EC" id="3.2.1.39" evidence="3"/>
<dbReference type="GO" id="GO:0042973">
    <property type="term" value="F:glucan endo-1,3-beta-D-glucosidase activity"/>
    <property type="evidence" value="ECO:0007669"/>
    <property type="project" value="UniProtKB-EC"/>
</dbReference>
<dbReference type="InterPro" id="IPR000490">
    <property type="entry name" value="Glyco_hydro_17"/>
</dbReference>
<organism evidence="9 10">
    <name type="scientific">Lactuca sativa</name>
    <name type="common">Garden lettuce</name>
    <dbReference type="NCBI Taxonomy" id="4236"/>
    <lineage>
        <taxon>Eukaryota</taxon>
        <taxon>Viridiplantae</taxon>
        <taxon>Streptophyta</taxon>
        <taxon>Embryophyta</taxon>
        <taxon>Tracheophyta</taxon>
        <taxon>Spermatophyta</taxon>
        <taxon>Magnoliopsida</taxon>
        <taxon>eudicotyledons</taxon>
        <taxon>Gunneridae</taxon>
        <taxon>Pentapetalae</taxon>
        <taxon>asterids</taxon>
        <taxon>campanulids</taxon>
        <taxon>Asterales</taxon>
        <taxon>Asteraceae</taxon>
        <taxon>Cichorioideae</taxon>
        <taxon>Cichorieae</taxon>
        <taxon>Lactucinae</taxon>
        <taxon>Lactuca</taxon>
    </lineage>
</organism>
<evidence type="ECO:0000256" key="8">
    <source>
        <dbReference type="SAM" id="Phobius"/>
    </source>
</evidence>
<sequence length="404" mass="44652">MSSSAFAPFCSKRIVFIATFEYLFILIFPGYVASKPFTGTYGINYGRIADNIPSPNEVVRLLKAAKIKNVRIYDYDHSVLDAFKGSGLDLVIGLPNGMVKDLSNNPDHALTWVKDNVQSYLPSTHIVGIAVGNEVLGGGDLDLQTSLFPAIKNIYNATQKLNLDSIVQITTAHSQAVFGTSYPPSSCVFKQDVSQNMKKLLELFSQMGSPFCLNAYPFLAYMGSPDQIDINYALFNPTQGIYDEKTNLHYDNMLDAQIDAAYAALEDAGFGKMEVVVTETGWASHGDANEEAATLDNARTYNYNLRKRLAKRKGTPRRPKSMLKAYIFALFNENSKPGPTSERNFGLYKPDGSITYDIGFPPLKSSSSSSSLLSIKEIGAQSWHWSYISVLSSCVSMLFLFLRL</sequence>
<evidence type="ECO:0000256" key="6">
    <source>
        <dbReference type="ARBA" id="ARBA00023295"/>
    </source>
</evidence>
<keyword evidence="5" id="KW-0378">Hydrolase</keyword>